<dbReference type="FunFam" id="3.60.21.10:FF:000028">
    <property type="entry name" value="Putative metallophosphoesterase"/>
    <property type="match status" value="1"/>
</dbReference>
<comment type="similarity">
    <text evidence="4">Belongs to the metallophosphoesterase superfamily.</text>
</comment>
<dbReference type="GO" id="GO:0046872">
    <property type="term" value="F:metal ion binding"/>
    <property type="evidence" value="ECO:0007669"/>
    <property type="project" value="UniProtKB-KW"/>
</dbReference>
<comment type="cofactor">
    <cofactor evidence="1">
        <name>a divalent metal cation</name>
        <dbReference type="ChEBI" id="CHEBI:60240"/>
    </cofactor>
</comment>
<evidence type="ECO:0000256" key="4">
    <source>
        <dbReference type="ARBA" id="ARBA00061089"/>
    </source>
</evidence>
<keyword evidence="2" id="KW-0479">Metal-binding</keyword>
<dbReference type="Proteomes" id="UP000006772">
    <property type="component" value="Unassembled WGS sequence"/>
</dbReference>
<dbReference type="PANTHER" id="PTHR31302">
    <property type="entry name" value="TRANSMEMBRANE PROTEIN WITH METALLOPHOSPHOESTERASE DOMAIN-RELATED"/>
    <property type="match status" value="1"/>
</dbReference>
<reference evidence="7 8" key="1">
    <citation type="journal article" date="2013" name="Front. Microbiol.">
        <title>The genome of the endophytic bacterium H. frisingense GSF30(T) identifies diverse strategies in the Herbaspirillum genus to interact with plants.</title>
        <authorList>
            <person name="Straub D."/>
            <person name="Rothballer M."/>
            <person name="Hartmann A."/>
            <person name="Ludewig U."/>
        </authorList>
    </citation>
    <scope>NUCLEOTIDE SEQUENCE [LARGE SCALE GENOMIC DNA]</scope>
    <source>
        <strain evidence="7 8">GSF30</strain>
    </source>
</reference>
<comment type="caution">
    <text evidence="7">The sequence shown here is derived from an EMBL/GenBank/DDBJ whole genome shotgun (WGS) entry which is preliminary data.</text>
</comment>
<keyword evidence="5" id="KW-0812">Transmembrane</keyword>
<feature type="transmembrane region" description="Helical" evidence="5">
    <location>
        <begin position="119"/>
        <end position="137"/>
    </location>
</feature>
<evidence type="ECO:0000313" key="8">
    <source>
        <dbReference type="Proteomes" id="UP000006772"/>
    </source>
</evidence>
<evidence type="ECO:0000256" key="1">
    <source>
        <dbReference type="ARBA" id="ARBA00001968"/>
    </source>
</evidence>
<dbReference type="GO" id="GO:0008758">
    <property type="term" value="F:UDP-2,3-diacylglucosamine hydrolase activity"/>
    <property type="evidence" value="ECO:0007669"/>
    <property type="project" value="TreeGrafter"/>
</dbReference>
<proteinExistence type="inferred from homology"/>
<organism evidence="7 8">
    <name type="scientific">Herbaspirillum frisingense GSF30</name>
    <dbReference type="NCBI Taxonomy" id="864073"/>
    <lineage>
        <taxon>Bacteria</taxon>
        <taxon>Pseudomonadati</taxon>
        <taxon>Pseudomonadota</taxon>
        <taxon>Betaproteobacteria</taxon>
        <taxon>Burkholderiales</taxon>
        <taxon>Oxalobacteraceae</taxon>
        <taxon>Herbaspirillum</taxon>
    </lineage>
</organism>
<feature type="transmembrane region" description="Helical" evidence="5">
    <location>
        <begin position="36"/>
        <end position="60"/>
    </location>
</feature>
<dbReference type="RefSeq" id="WP_006462029.1">
    <property type="nucleotide sequence ID" value="NZ_AEEC02000004.1"/>
</dbReference>
<dbReference type="InterPro" id="IPR051158">
    <property type="entry name" value="Metallophosphoesterase_sf"/>
</dbReference>
<accession>A0AAI9IH92</accession>
<sequence>MRRSISSVFIILGQLAALHAWIGWQLLPALSIHPGWIALGAAVLTLSFLLMPVALAAPYLKRRGLSEAWSDRLAWAGMLAMGAFSSALLLTLLRAIALALLPWLAASLSPIQRQEMVELTAWLVLALTAAATVIGYLNARRTAAVVEVDVPIANLPPALEGFTIVQISDIHVGPTIKAPYLQAIVDKVNALQPDVVAITGDLVDGSVRQLAPHTAPLAQLRARHGAYFVTGNHEYYSNAHEWIDEVRRLGVTVLMNEHVVLRHEDAGLVLAGVTDYTAHHFDPAHRSDPQAAIADAPAHHPRILLAHQPRSATAAAEAGFDLQLSGHTHGGQFFPWNFFVPLQQPYVAGLKRLQGLWIYVSRGTGYWGPPKRLLAPSEITRVRLTAR</sequence>
<keyword evidence="3" id="KW-0378">Hydrolase</keyword>
<dbReference type="PANTHER" id="PTHR31302:SF31">
    <property type="entry name" value="PHOSPHODIESTERASE YAEI"/>
    <property type="match status" value="1"/>
</dbReference>
<feature type="domain" description="Calcineurin-like phosphoesterase" evidence="6">
    <location>
        <begin position="163"/>
        <end position="330"/>
    </location>
</feature>
<dbReference type="SUPFAM" id="SSF56300">
    <property type="entry name" value="Metallo-dependent phosphatases"/>
    <property type="match status" value="1"/>
</dbReference>
<keyword evidence="5" id="KW-1133">Transmembrane helix</keyword>
<dbReference type="GO" id="GO:0009245">
    <property type="term" value="P:lipid A biosynthetic process"/>
    <property type="evidence" value="ECO:0007669"/>
    <property type="project" value="TreeGrafter"/>
</dbReference>
<dbReference type="Pfam" id="PF00149">
    <property type="entry name" value="Metallophos"/>
    <property type="match status" value="1"/>
</dbReference>
<dbReference type="AlphaFoldDB" id="A0AAI9IH92"/>
<evidence type="ECO:0000313" key="7">
    <source>
        <dbReference type="EMBL" id="EOA06045.1"/>
    </source>
</evidence>
<dbReference type="InterPro" id="IPR029052">
    <property type="entry name" value="Metallo-depent_PP-like"/>
</dbReference>
<evidence type="ECO:0000256" key="2">
    <source>
        <dbReference type="ARBA" id="ARBA00022723"/>
    </source>
</evidence>
<protein>
    <submittedName>
        <fullName evidence="7">Phosphoesterase</fullName>
    </submittedName>
</protein>
<dbReference type="CDD" id="cd07385">
    <property type="entry name" value="MPP_YkuE_C"/>
    <property type="match status" value="1"/>
</dbReference>
<evidence type="ECO:0000256" key="5">
    <source>
        <dbReference type="SAM" id="Phobius"/>
    </source>
</evidence>
<dbReference type="InterPro" id="IPR004843">
    <property type="entry name" value="Calcineurin-like_PHP"/>
</dbReference>
<dbReference type="Gene3D" id="3.60.21.10">
    <property type="match status" value="1"/>
</dbReference>
<feature type="transmembrane region" description="Helical" evidence="5">
    <location>
        <begin position="72"/>
        <end position="99"/>
    </location>
</feature>
<evidence type="ECO:0000256" key="3">
    <source>
        <dbReference type="ARBA" id="ARBA00022801"/>
    </source>
</evidence>
<name>A0AAI9IH92_9BURK</name>
<evidence type="ECO:0000259" key="6">
    <source>
        <dbReference type="Pfam" id="PF00149"/>
    </source>
</evidence>
<gene>
    <name evidence="7" type="ORF">HFRIS_004373</name>
</gene>
<keyword evidence="5" id="KW-0472">Membrane</keyword>
<dbReference type="EMBL" id="AEEC02000004">
    <property type="protein sequence ID" value="EOA06045.1"/>
    <property type="molecule type" value="Genomic_DNA"/>
</dbReference>
<dbReference type="GO" id="GO:0016020">
    <property type="term" value="C:membrane"/>
    <property type="evidence" value="ECO:0007669"/>
    <property type="project" value="GOC"/>
</dbReference>